<evidence type="ECO:0000313" key="15">
    <source>
        <dbReference type="Proteomes" id="UP000634136"/>
    </source>
</evidence>
<dbReference type="EMBL" id="JAAIUW010000006">
    <property type="protein sequence ID" value="KAF7825840.1"/>
    <property type="molecule type" value="Genomic_DNA"/>
</dbReference>
<dbReference type="InterPro" id="IPR002401">
    <property type="entry name" value="Cyt_P450_E_grp-I"/>
</dbReference>
<dbReference type="InterPro" id="IPR017972">
    <property type="entry name" value="Cyt_P450_CS"/>
</dbReference>
<keyword evidence="8 11" id="KW-0408">Iron</keyword>
<keyword evidence="4 13" id="KW-0812">Transmembrane</keyword>
<evidence type="ECO:0000256" key="8">
    <source>
        <dbReference type="ARBA" id="ARBA00023004"/>
    </source>
</evidence>
<proteinExistence type="inferred from homology"/>
<reference evidence="14" key="1">
    <citation type="submission" date="2020-09" db="EMBL/GenBank/DDBJ databases">
        <title>Genome-Enabled Discovery of Anthraquinone Biosynthesis in Senna tora.</title>
        <authorList>
            <person name="Kang S.-H."/>
            <person name="Pandey R.P."/>
            <person name="Lee C.-M."/>
            <person name="Sim J.-S."/>
            <person name="Jeong J.-T."/>
            <person name="Choi B.-S."/>
            <person name="Jung M."/>
            <person name="Ginzburg D."/>
            <person name="Zhao K."/>
            <person name="Won S.Y."/>
            <person name="Oh T.-J."/>
            <person name="Yu Y."/>
            <person name="Kim N.-H."/>
            <person name="Lee O.R."/>
            <person name="Lee T.-H."/>
            <person name="Bashyal P."/>
            <person name="Kim T.-S."/>
            <person name="Lee W.-H."/>
            <person name="Kawkins C."/>
            <person name="Kim C.-K."/>
            <person name="Kim J.S."/>
            <person name="Ahn B.O."/>
            <person name="Rhee S.Y."/>
            <person name="Sohng J.K."/>
        </authorList>
    </citation>
    <scope>NUCLEOTIDE SEQUENCE</scope>
    <source>
        <tissue evidence="14">Leaf</tissue>
    </source>
</reference>
<dbReference type="GO" id="GO:0016020">
    <property type="term" value="C:membrane"/>
    <property type="evidence" value="ECO:0007669"/>
    <property type="project" value="UniProtKB-SubCell"/>
</dbReference>
<keyword evidence="5 11" id="KW-0479">Metal-binding</keyword>
<protein>
    <submittedName>
        <fullName evidence="14">Cytochrome P450 82C4-like</fullName>
    </submittedName>
</protein>
<gene>
    <name evidence="14" type="ORF">G2W53_017004</name>
</gene>
<evidence type="ECO:0000256" key="1">
    <source>
        <dbReference type="ARBA" id="ARBA00004167"/>
    </source>
</evidence>
<dbReference type="Proteomes" id="UP000634136">
    <property type="component" value="Unassembled WGS sequence"/>
</dbReference>
<keyword evidence="10 13" id="KW-0472">Membrane</keyword>
<evidence type="ECO:0000256" key="2">
    <source>
        <dbReference type="ARBA" id="ARBA00010617"/>
    </source>
</evidence>
<dbReference type="PANTHER" id="PTHR47947:SF1">
    <property type="entry name" value="CYTOCHROME P450 82E3"/>
    <property type="match status" value="1"/>
</dbReference>
<dbReference type="AlphaFoldDB" id="A0A834TPS1"/>
<evidence type="ECO:0000256" key="13">
    <source>
        <dbReference type="SAM" id="Phobius"/>
    </source>
</evidence>
<dbReference type="Pfam" id="PF00067">
    <property type="entry name" value="p450"/>
    <property type="match status" value="1"/>
</dbReference>
<dbReference type="InterPro" id="IPR001128">
    <property type="entry name" value="Cyt_P450"/>
</dbReference>
<dbReference type="PROSITE" id="PS00086">
    <property type="entry name" value="CYTOCHROME_P450"/>
    <property type="match status" value="1"/>
</dbReference>
<sequence>MDYSLPYPIFTAILSLLLPLLLYILWNIKKNSSNSNPSMLAPELPGALPLIGHLHLLGAQVPLAHIFSSLAHKYGPIFTLRLGAYPALVVSTQEAIKECFTTNDKILAVRPKSSHGVYFGYNFAGFGFAPDGPYWRKLRKLVMLELLSPRRVESFKHVHESETSTFIRELYLYLGDNASYGGIVINEWLEKLTFNVITQMVAGKRYFGNLQDVNDEEAHRVVKLIKDFMHISGEFVPSDLIPFLGWFRYEGRVLKSMKKIGKDLDELVTSWVEEHDVKRRENGVSDDEKQDFMDFMVSVIEEDDDTLGHSRDTIIKANVLNLILAGADTTSINMTWMLSLLLTNKHALKRAQEEIDVHVGKQRWAQTSDIRNLTYLQAVAKETLRLYPPGPLLVPHEASQDCTISGYLIPKGTRVFANVWKLHRDPSIWSQPERFEPERFISNNNNNNFEYLPFGCGRRACPGSALAMQVSLLTMARLLQGFEIREANNGDGGVDMKEGMGITLPKATPLHVLLTPRLPHQCYHQML</sequence>
<dbReference type="PANTHER" id="PTHR47947">
    <property type="entry name" value="CYTOCHROME P450 82C3-RELATED"/>
    <property type="match status" value="1"/>
</dbReference>
<dbReference type="OrthoDB" id="1055148at2759"/>
<dbReference type="GO" id="GO:0020037">
    <property type="term" value="F:heme binding"/>
    <property type="evidence" value="ECO:0007669"/>
    <property type="project" value="InterPro"/>
</dbReference>
<accession>A0A834TPS1</accession>
<keyword evidence="7 12" id="KW-0560">Oxidoreductase</keyword>
<dbReference type="PRINTS" id="PR00463">
    <property type="entry name" value="EP450I"/>
</dbReference>
<evidence type="ECO:0000256" key="6">
    <source>
        <dbReference type="ARBA" id="ARBA00022989"/>
    </source>
</evidence>
<dbReference type="InterPro" id="IPR050651">
    <property type="entry name" value="Plant_Cytochrome_P450_Monoox"/>
</dbReference>
<feature type="binding site" description="axial binding residue" evidence="11">
    <location>
        <position position="461"/>
    </location>
    <ligand>
        <name>heme</name>
        <dbReference type="ChEBI" id="CHEBI:30413"/>
    </ligand>
    <ligandPart>
        <name>Fe</name>
        <dbReference type="ChEBI" id="CHEBI:18248"/>
    </ligandPart>
</feature>
<dbReference type="SUPFAM" id="SSF48264">
    <property type="entry name" value="Cytochrome P450"/>
    <property type="match status" value="1"/>
</dbReference>
<dbReference type="GO" id="GO:0005506">
    <property type="term" value="F:iron ion binding"/>
    <property type="evidence" value="ECO:0007669"/>
    <property type="project" value="InterPro"/>
</dbReference>
<evidence type="ECO:0000256" key="4">
    <source>
        <dbReference type="ARBA" id="ARBA00022692"/>
    </source>
</evidence>
<comment type="subcellular location">
    <subcellularLocation>
        <location evidence="1">Membrane</location>
        <topology evidence="1">Single-pass membrane protein</topology>
    </subcellularLocation>
</comment>
<evidence type="ECO:0000256" key="5">
    <source>
        <dbReference type="ARBA" id="ARBA00022723"/>
    </source>
</evidence>
<keyword evidence="6 13" id="KW-1133">Transmembrane helix</keyword>
<keyword evidence="3 11" id="KW-0349">Heme</keyword>
<comment type="similarity">
    <text evidence="2 12">Belongs to the cytochrome P450 family.</text>
</comment>
<evidence type="ECO:0000256" key="12">
    <source>
        <dbReference type="RuleBase" id="RU000461"/>
    </source>
</evidence>
<keyword evidence="15" id="KW-1185">Reference proteome</keyword>
<evidence type="ECO:0000256" key="7">
    <source>
        <dbReference type="ARBA" id="ARBA00023002"/>
    </source>
</evidence>
<evidence type="ECO:0000256" key="11">
    <source>
        <dbReference type="PIRSR" id="PIRSR602401-1"/>
    </source>
</evidence>
<dbReference type="GO" id="GO:0016705">
    <property type="term" value="F:oxidoreductase activity, acting on paired donors, with incorporation or reduction of molecular oxygen"/>
    <property type="evidence" value="ECO:0007669"/>
    <property type="project" value="InterPro"/>
</dbReference>
<keyword evidence="9 12" id="KW-0503">Monooxygenase</keyword>
<dbReference type="PRINTS" id="PR00385">
    <property type="entry name" value="P450"/>
</dbReference>
<feature type="transmembrane region" description="Helical" evidence="13">
    <location>
        <begin position="6"/>
        <end position="26"/>
    </location>
</feature>
<organism evidence="14 15">
    <name type="scientific">Senna tora</name>
    <dbReference type="NCBI Taxonomy" id="362788"/>
    <lineage>
        <taxon>Eukaryota</taxon>
        <taxon>Viridiplantae</taxon>
        <taxon>Streptophyta</taxon>
        <taxon>Embryophyta</taxon>
        <taxon>Tracheophyta</taxon>
        <taxon>Spermatophyta</taxon>
        <taxon>Magnoliopsida</taxon>
        <taxon>eudicotyledons</taxon>
        <taxon>Gunneridae</taxon>
        <taxon>Pentapetalae</taxon>
        <taxon>rosids</taxon>
        <taxon>fabids</taxon>
        <taxon>Fabales</taxon>
        <taxon>Fabaceae</taxon>
        <taxon>Caesalpinioideae</taxon>
        <taxon>Cassia clade</taxon>
        <taxon>Senna</taxon>
    </lineage>
</organism>
<dbReference type="Gene3D" id="1.10.630.10">
    <property type="entry name" value="Cytochrome P450"/>
    <property type="match status" value="1"/>
</dbReference>
<evidence type="ECO:0000256" key="9">
    <source>
        <dbReference type="ARBA" id="ARBA00023033"/>
    </source>
</evidence>
<dbReference type="FunFam" id="1.10.630.10:FF:000026">
    <property type="entry name" value="Cytochrome P450 82C4"/>
    <property type="match status" value="1"/>
</dbReference>
<name>A0A834TPS1_9FABA</name>
<evidence type="ECO:0000256" key="10">
    <source>
        <dbReference type="ARBA" id="ARBA00023136"/>
    </source>
</evidence>
<comment type="cofactor">
    <cofactor evidence="11">
        <name>heme</name>
        <dbReference type="ChEBI" id="CHEBI:30413"/>
    </cofactor>
</comment>
<evidence type="ECO:0000256" key="3">
    <source>
        <dbReference type="ARBA" id="ARBA00022617"/>
    </source>
</evidence>
<evidence type="ECO:0000313" key="14">
    <source>
        <dbReference type="EMBL" id="KAF7825840.1"/>
    </source>
</evidence>
<dbReference type="GO" id="GO:0004497">
    <property type="term" value="F:monooxygenase activity"/>
    <property type="evidence" value="ECO:0007669"/>
    <property type="project" value="UniProtKB-KW"/>
</dbReference>
<comment type="caution">
    <text evidence="14">The sequence shown here is derived from an EMBL/GenBank/DDBJ whole genome shotgun (WGS) entry which is preliminary data.</text>
</comment>
<dbReference type="InterPro" id="IPR036396">
    <property type="entry name" value="Cyt_P450_sf"/>
</dbReference>